<evidence type="ECO:0000313" key="2">
    <source>
        <dbReference type="EMBL" id="KAJ8865738.1"/>
    </source>
</evidence>
<dbReference type="Pfam" id="PF16087">
    <property type="entry name" value="DUF4817"/>
    <property type="match status" value="1"/>
</dbReference>
<name>A0ABQ9G352_9NEOP</name>
<evidence type="ECO:0000259" key="1">
    <source>
        <dbReference type="Pfam" id="PF16087"/>
    </source>
</evidence>
<feature type="domain" description="DUF4817" evidence="1">
    <location>
        <begin position="21"/>
        <end position="53"/>
    </location>
</feature>
<dbReference type="Proteomes" id="UP001159363">
    <property type="component" value="Chromosome 16"/>
</dbReference>
<protein>
    <recommendedName>
        <fullName evidence="1">DUF4817 domain-containing protein</fullName>
    </recommendedName>
</protein>
<organism evidence="2 3">
    <name type="scientific">Dryococelus australis</name>
    <dbReference type="NCBI Taxonomy" id="614101"/>
    <lineage>
        <taxon>Eukaryota</taxon>
        <taxon>Metazoa</taxon>
        <taxon>Ecdysozoa</taxon>
        <taxon>Arthropoda</taxon>
        <taxon>Hexapoda</taxon>
        <taxon>Insecta</taxon>
        <taxon>Pterygota</taxon>
        <taxon>Neoptera</taxon>
        <taxon>Polyneoptera</taxon>
        <taxon>Phasmatodea</taxon>
        <taxon>Verophasmatodea</taxon>
        <taxon>Anareolatae</taxon>
        <taxon>Phasmatidae</taxon>
        <taxon>Eurycanthinae</taxon>
        <taxon>Dryococelus</taxon>
    </lineage>
</organism>
<dbReference type="EMBL" id="JARBHB010000017">
    <property type="protein sequence ID" value="KAJ8865738.1"/>
    <property type="molecule type" value="Genomic_DNA"/>
</dbReference>
<dbReference type="InterPro" id="IPR032135">
    <property type="entry name" value="DUF4817"/>
</dbReference>
<proteinExistence type="predicted"/>
<accession>A0ABQ9G352</accession>
<sequence length="136" mass="15633">MHYYSNVEYTDVIFMHGIALEAARLYAEAFPHRSHPDRRTFIGIHQRLRETGFSTLHQRPGRPSSIAPDVEERLLERMGVNPGTSARRMAIQEGINAPLCMVDHTSPASVQGLKNTDFLPRLYFCQQMQHQRFPDP</sequence>
<gene>
    <name evidence="2" type="ORF">PR048_033259</name>
</gene>
<evidence type="ECO:0000313" key="3">
    <source>
        <dbReference type="Proteomes" id="UP001159363"/>
    </source>
</evidence>
<keyword evidence="3" id="KW-1185">Reference proteome</keyword>
<reference evidence="2 3" key="1">
    <citation type="submission" date="2023-02" db="EMBL/GenBank/DDBJ databases">
        <title>LHISI_Scaffold_Assembly.</title>
        <authorList>
            <person name="Stuart O.P."/>
            <person name="Cleave R."/>
            <person name="Magrath M.J.L."/>
            <person name="Mikheyev A.S."/>
        </authorList>
    </citation>
    <scope>NUCLEOTIDE SEQUENCE [LARGE SCALE GENOMIC DNA]</scope>
    <source>
        <strain evidence="2">Daus_M_001</strain>
        <tissue evidence="2">Leg muscle</tissue>
    </source>
</reference>
<comment type="caution">
    <text evidence="2">The sequence shown here is derived from an EMBL/GenBank/DDBJ whole genome shotgun (WGS) entry which is preliminary data.</text>
</comment>